<dbReference type="RefSeq" id="WP_188910903.1">
    <property type="nucleotide sequence ID" value="NZ_BMMF01000003.1"/>
</dbReference>
<feature type="compositionally biased region" description="Basic residues" evidence="1">
    <location>
        <begin position="15"/>
        <end position="25"/>
    </location>
</feature>
<feature type="compositionally biased region" description="Basic and acidic residues" evidence="1">
    <location>
        <begin position="1"/>
        <end position="13"/>
    </location>
</feature>
<accession>A0A917Q599</accession>
<dbReference type="Gene3D" id="3.40.960.10">
    <property type="entry name" value="VSR Endonuclease"/>
    <property type="match status" value="1"/>
</dbReference>
<comment type="caution">
    <text evidence="3">The sequence shown here is derived from an EMBL/GenBank/DDBJ whole genome shotgun (WGS) entry which is preliminary data.</text>
</comment>
<proteinExistence type="predicted"/>
<keyword evidence="4" id="KW-1185">Reference proteome</keyword>
<dbReference type="InterPro" id="IPR047216">
    <property type="entry name" value="Endonuclease_DUF559_bact"/>
</dbReference>
<dbReference type="InterPro" id="IPR011335">
    <property type="entry name" value="Restrct_endonuc-II-like"/>
</dbReference>
<dbReference type="AlphaFoldDB" id="A0A917Q599"/>
<protein>
    <submittedName>
        <fullName evidence="3">Endonuclease</fullName>
    </submittedName>
</protein>
<dbReference type="InterPro" id="IPR007569">
    <property type="entry name" value="DUF559"/>
</dbReference>
<reference evidence="3 4" key="1">
    <citation type="journal article" date="2014" name="Int. J. Syst. Evol. Microbiol.">
        <title>Complete genome sequence of Corynebacterium casei LMG S-19264T (=DSM 44701T), isolated from a smear-ripened cheese.</title>
        <authorList>
            <consortium name="US DOE Joint Genome Institute (JGI-PGF)"/>
            <person name="Walter F."/>
            <person name="Albersmeier A."/>
            <person name="Kalinowski J."/>
            <person name="Ruckert C."/>
        </authorList>
    </citation>
    <scope>NUCLEOTIDE SEQUENCE [LARGE SCALE GENOMIC DNA]</scope>
    <source>
        <strain evidence="3 4">CGMCC 1.9161</strain>
    </source>
</reference>
<name>A0A917Q599_9HYPH</name>
<dbReference type="Proteomes" id="UP000600449">
    <property type="component" value="Unassembled WGS sequence"/>
</dbReference>
<feature type="region of interest" description="Disordered" evidence="1">
    <location>
        <begin position="1"/>
        <end position="29"/>
    </location>
</feature>
<evidence type="ECO:0000259" key="2">
    <source>
        <dbReference type="Pfam" id="PF04480"/>
    </source>
</evidence>
<dbReference type="PANTHER" id="PTHR38590:SF1">
    <property type="entry name" value="BLL0828 PROTEIN"/>
    <property type="match status" value="1"/>
</dbReference>
<dbReference type="PANTHER" id="PTHR38590">
    <property type="entry name" value="BLL0828 PROTEIN"/>
    <property type="match status" value="1"/>
</dbReference>
<evidence type="ECO:0000313" key="3">
    <source>
        <dbReference type="EMBL" id="GGK28108.1"/>
    </source>
</evidence>
<evidence type="ECO:0000313" key="4">
    <source>
        <dbReference type="Proteomes" id="UP000600449"/>
    </source>
</evidence>
<gene>
    <name evidence="3" type="ORF">GCM10011322_13280</name>
</gene>
<dbReference type="Pfam" id="PF04480">
    <property type="entry name" value="DUF559"/>
    <property type="match status" value="1"/>
</dbReference>
<dbReference type="GO" id="GO:0004519">
    <property type="term" value="F:endonuclease activity"/>
    <property type="evidence" value="ECO:0007669"/>
    <property type="project" value="UniProtKB-KW"/>
</dbReference>
<dbReference type="CDD" id="cd01038">
    <property type="entry name" value="Endonuclease_DUF559"/>
    <property type="match status" value="1"/>
</dbReference>
<organism evidence="3 4">
    <name type="scientific">Salinarimonas ramus</name>
    <dbReference type="NCBI Taxonomy" id="690164"/>
    <lineage>
        <taxon>Bacteria</taxon>
        <taxon>Pseudomonadati</taxon>
        <taxon>Pseudomonadota</taxon>
        <taxon>Alphaproteobacteria</taxon>
        <taxon>Hyphomicrobiales</taxon>
        <taxon>Salinarimonadaceae</taxon>
        <taxon>Salinarimonas</taxon>
    </lineage>
</organism>
<evidence type="ECO:0000256" key="1">
    <source>
        <dbReference type="SAM" id="MobiDB-lite"/>
    </source>
</evidence>
<keyword evidence="3" id="KW-0540">Nuclease</keyword>
<keyword evidence="3" id="KW-0378">Hydrolase</keyword>
<dbReference type="EMBL" id="BMMF01000003">
    <property type="protein sequence ID" value="GGK28108.1"/>
    <property type="molecule type" value="Genomic_DNA"/>
</dbReference>
<feature type="domain" description="DUF559" evidence="2">
    <location>
        <begin position="17"/>
        <end position="125"/>
    </location>
</feature>
<keyword evidence="3" id="KW-0255">Endonuclease</keyword>
<sequence length="134" mass="15445">MPTRYRDDPEAAPRSRSRTLARAMRRQPTEAEKRLWWHLRKRIPLNGSSFRRQVPLGPYIVDFCCLKARLVIEVDGGQHTTDEALAYDAARTRTLEAQGYQVIRFPNSEVLTAIDDVMATIYARLAERCPELLT</sequence>
<dbReference type="SUPFAM" id="SSF52980">
    <property type="entry name" value="Restriction endonuclease-like"/>
    <property type="match status" value="1"/>
</dbReference>